<dbReference type="Pfam" id="PF08370">
    <property type="entry name" value="PDR_assoc"/>
    <property type="match status" value="1"/>
</dbReference>
<dbReference type="Pfam" id="PF00005">
    <property type="entry name" value="ABC_tran"/>
    <property type="match status" value="2"/>
</dbReference>
<feature type="transmembrane region" description="Helical" evidence="10">
    <location>
        <begin position="1148"/>
        <end position="1165"/>
    </location>
</feature>
<evidence type="ECO:0000313" key="12">
    <source>
        <dbReference type="EMBL" id="KAH0467717.1"/>
    </source>
</evidence>
<keyword evidence="8 10" id="KW-1133">Transmembrane helix</keyword>
<evidence type="ECO:0000256" key="2">
    <source>
        <dbReference type="ARBA" id="ARBA00006012"/>
    </source>
</evidence>
<evidence type="ECO:0000259" key="11">
    <source>
        <dbReference type="PROSITE" id="PS50893"/>
    </source>
</evidence>
<dbReference type="GO" id="GO:0005524">
    <property type="term" value="F:ATP binding"/>
    <property type="evidence" value="ECO:0007669"/>
    <property type="project" value="UniProtKB-KW"/>
</dbReference>
<reference evidence="12 13" key="1">
    <citation type="journal article" date="2021" name="Hortic Res">
        <title>Chromosome-scale assembly of the Dendrobium chrysotoxum genome enhances the understanding of orchid evolution.</title>
        <authorList>
            <person name="Zhang Y."/>
            <person name="Zhang G.Q."/>
            <person name="Zhang D."/>
            <person name="Liu X.D."/>
            <person name="Xu X.Y."/>
            <person name="Sun W.H."/>
            <person name="Yu X."/>
            <person name="Zhu X."/>
            <person name="Wang Z.W."/>
            <person name="Zhao X."/>
            <person name="Zhong W.Y."/>
            <person name="Chen H."/>
            <person name="Yin W.L."/>
            <person name="Huang T."/>
            <person name="Niu S.C."/>
            <person name="Liu Z.J."/>
        </authorList>
    </citation>
    <scope>NUCLEOTIDE SEQUENCE [LARGE SCALE GENOMIC DNA]</scope>
    <source>
        <strain evidence="12">Lindl</strain>
    </source>
</reference>
<evidence type="ECO:0000256" key="6">
    <source>
        <dbReference type="ARBA" id="ARBA00022741"/>
    </source>
</evidence>
<dbReference type="GO" id="GO:0016020">
    <property type="term" value="C:membrane"/>
    <property type="evidence" value="ECO:0007669"/>
    <property type="project" value="UniProtKB-SubCell"/>
</dbReference>
<dbReference type="FunFam" id="3.40.50.300:FF:000179">
    <property type="entry name" value="ABC transporter G family member 34"/>
    <property type="match status" value="1"/>
</dbReference>
<keyword evidence="7" id="KW-0067">ATP-binding</keyword>
<dbReference type="SUPFAM" id="SSF52540">
    <property type="entry name" value="P-loop containing nucleoside triphosphate hydrolases"/>
    <property type="match status" value="2"/>
</dbReference>
<dbReference type="InterPro" id="IPR034001">
    <property type="entry name" value="ABCG_PDR_1"/>
</dbReference>
<evidence type="ECO:0000256" key="8">
    <source>
        <dbReference type="ARBA" id="ARBA00022989"/>
    </source>
</evidence>
<feature type="transmembrane region" description="Helical" evidence="10">
    <location>
        <begin position="1260"/>
        <end position="1280"/>
    </location>
</feature>
<dbReference type="InterPro" id="IPR027417">
    <property type="entry name" value="P-loop_NTPase"/>
</dbReference>
<dbReference type="PANTHER" id="PTHR48040">
    <property type="entry name" value="PLEIOTROPIC DRUG RESISTANCE PROTEIN 1-LIKE ISOFORM X1"/>
    <property type="match status" value="1"/>
</dbReference>
<keyword evidence="4 10" id="KW-0812">Transmembrane</keyword>
<dbReference type="CDD" id="cd03233">
    <property type="entry name" value="ABCG_PDR_domain1"/>
    <property type="match status" value="1"/>
</dbReference>
<evidence type="ECO:0000256" key="3">
    <source>
        <dbReference type="ARBA" id="ARBA00022448"/>
    </source>
</evidence>
<name>A0AAV7HIU1_DENCH</name>
<protein>
    <recommendedName>
        <fullName evidence="11">ABC transporter domain-containing protein</fullName>
    </recommendedName>
</protein>
<dbReference type="Gene3D" id="3.40.50.300">
    <property type="entry name" value="P-loop containing nucleotide triphosphate hydrolases"/>
    <property type="match status" value="2"/>
</dbReference>
<feature type="transmembrane region" description="Helical" evidence="10">
    <location>
        <begin position="460"/>
        <end position="480"/>
    </location>
</feature>
<dbReference type="Proteomes" id="UP000775213">
    <property type="component" value="Unassembled WGS sequence"/>
</dbReference>
<dbReference type="InterPro" id="IPR013525">
    <property type="entry name" value="ABC2_TM"/>
</dbReference>
<comment type="similarity">
    <text evidence="2">Belongs to the ABC transporter superfamily. ABCG family. PDR (TC 3.A.1.205) subfamily.</text>
</comment>
<feature type="transmembrane region" description="Helical" evidence="10">
    <location>
        <begin position="500"/>
        <end position="524"/>
    </location>
</feature>
<dbReference type="GO" id="GO:0016887">
    <property type="term" value="F:ATP hydrolysis activity"/>
    <property type="evidence" value="ECO:0007669"/>
    <property type="project" value="InterPro"/>
</dbReference>
<evidence type="ECO:0000256" key="7">
    <source>
        <dbReference type="ARBA" id="ARBA00022840"/>
    </source>
</evidence>
<dbReference type="Pfam" id="PF01061">
    <property type="entry name" value="ABC2_membrane"/>
    <property type="match status" value="2"/>
</dbReference>
<organism evidence="12 13">
    <name type="scientific">Dendrobium chrysotoxum</name>
    <name type="common">Orchid</name>
    <dbReference type="NCBI Taxonomy" id="161865"/>
    <lineage>
        <taxon>Eukaryota</taxon>
        <taxon>Viridiplantae</taxon>
        <taxon>Streptophyta</taxon>
        <taxon>Embryophyta</taxon>
        <taxon>Tracheophyta</taxon>
        <taxon>Spermatophyta</taxon>
        <taxon>Magnoliopsida</taxon>
        <taxon>Liliopsida</taxon>
        <taxon>Asparagales</taxon>
        <taxon>Orchidaceae</taxon>
        <taxon>Epidendroideae</taxon>
        <taxon>Malaxideae</taxon>
        <taxon>Dendrobiinae</taxon>
        <taxon>Dendrobium</taxon>
    </lineage>
</organism>
<feature type="transmembrane region" description="Helical" evidence="10">
    <location>
        <begin position="761"/>
        <end position="778"/>
    </location>
</feature>
<evidence type="ECO:0000256" key="5">
    <source>
        <dbReference type="ARBA" id="ARBA00022737"/>
    </source>
</evidence>
<feature type="transmembrane region" description="Helical" evidence="10">
    <location>
        <begin position="1292"/>
        <end position="1311"/>
    </location>
</feature>
<evidence type="ECO:0000256" key="9">
    <source>
        <dbReference type="ARBA" id="ARBA00023136"/>
    </source>
</evidence>
<dbReference type="GO" id="GO:0140359">
    <property type="term" value="F:ABC-type transporter activity"/>
    <property type="evidence" value="ECO:0007669"/>
    <property type="project" value="InterPro"/>
</dbReference>
<gene>
    <name evidence="12" type="ORF">IEQ34_002750</name>
</gene>
<dbReference type="PROSITE" id="PS50893">
    <property type="entry name" value="ABC_TRANSPORTER_2"/>
    <property type="match status" value="2"/>
</dbReference>
<feature type="transmembrane region" description="Helical" evidence="10">
    <location>
        <begin position="578"/>
        <end position="597"/>
    </location>
</feature>
<evidence type="ECO:0000256" key="4">
    <source>
        <dbReference type="ARBA" id="ARBA00022692"/>
    </source>
</evidence>
<dbReference type="InterPro" id="IPR043926">
    <property type="entry name" value="ABCG_dom"/>
</dbReference>
<keyword evidence="13" id="KW-1185">Reference proteome</keyword>
<evidence type="ECO:0000313" key="13">
    <source>
        <dbReference type="Proteomes" id="UP000775213"/>
    </source>
</evidence>
<dbReference type="InterPro" id="IPR003439">
    <property type="entry name" value="ABC_transporter-like_ATP-bd"/>
</dbReference>
<feature type="transmembrane region" description="Helical" evidence="10">
    <location>
        <begin position="687"/>
        <end position="708"/>
    </location>
</feature>
<keyword evidence="5" id="KW-0677">Repeat</keyword>
<feature type="domain" description="ABC transporter" evidence="11">
    <location>
        <begin position="86"/>
        <end position="359"/>
    </location>
</feature>
<feature type="transmembrane region" description="Helical" evidence="10">
    <location>
        <begin position="604"/>
        <end position="625"/>
    </location>
</feature>
<evidence type="ECO:0000256" key="10">
    <source>
        <dbReference type="SAM" id="Phobius"/>
    </source>
</evidence>
<keyword evidence="6" id="KW-0547">Nucleotide-binding</keyword>
<keyword evidence="9 10" id="KW-0472">Membrane</keyword>
<feature type="transmembrane region" description="Helical" evidence="10">
    <location>
        <begin position="544"/>
        <end position="566"/>
    </location>
</feature>
<dbReference type="EMBL" id="JAGFBR010000004">
    <property type="protein sequence ID" value="KAH0467717.1"/>
    <property type="molecule type" value="Genomic_DNA"/>
</dbReference>
<keyword evidence="3" id="KW-0813">Transport</keyword>
<sequence length="1354" mass="154327">MREKSLKSLGVREKKMLVERLLPRDVDEDNNTFLLKIKDRFERVGMEWPTIEVRFQRIVVEAQVYVGNRSMPSFFNSFLNSAERFANFLHLMPSKKKLFTILQDASGVIKPHRMTLLLGPPGSGKTTLLKTLSGKLQSDLKVSGDVTYNGYQMNEFVPQRTAAYINQYDVHIGEMTVRETLEFSARCQGVGSRFNMLSELLKRESEANIQPDQDLDAFMKAVSGEGRETGVITEYIMKILGLDGCADTLIGNDMRRGISGGEKKRVTTGEMIVGPMRALFMDEISTGLDTSTTFQIVNSLRQSVQILGLTTVVSLLQPAPETYELFDDIILLSDGYIVYQGPLEHVLEFFESMGFKCPERKSVPDFLQEVGESRVTSRKDQQQYWGRNDESYIYVPVRKFVEAFQSFYVGKRLERDLSVPYDRSKCHPDALTTSRYGVGIIDLLKACTARELLLIKRNSFVYAFRVFQVMFVALVMITLYGRTNMHHNTVNDGIIFMGSLYLSIVVIITNGFSELAMTVIKLPVFFRQKDHHFYPSWAYAIPTWILKIPFSFLEVAIWVIITYHAVGYDPSATRFIKQYLLLFLVHQMAAGMFRLVAVIGRIMIIANVVASFIFIASSVLSGFIISHDAIKKWWIWGYWVSPFMYPQNAISINEFQGRKWSQIIPGSNQTLGFSILKSRGIFQDEKWYWIGASALFGYVLLFNFLYAISLSYFKPLGNVQSTISEKTLEEREINRMGKLIGISSGMGGSNRQSSFKKVRDSTVRIGMVLPFIPLYITFDNIRYSVDMPKEMKTRDKLVLLNGVSGYFRPGVLTALMGVSGAGKTTLMDVLAGRKTRGYLEGNITISGYPKKKETFARMLGYCEQNDIHSPNVTVYESLIFSAWLRLPVEVDSLTKKMFIEEIMELVELTSIRETVVGLPGVNGLSTEQRKRLTIAVELVSNPSIIFMDEPTSGLDARSASIVMRTVRNIVETKRTIVCTIHQPSIDIFESFDELLLLKLGGKQIYFGPLGHHSFNLISYFEGIEGIRKIRDGYNPATWMLEVTTIAQEHILGVDFSEIYTNSELHEKNKAIIAELSIPPPGSDDLHFSTQYPQMFHTQCIACLWKQHLSYWRNPPYTALRFLFVILMALLFGTTFWDLGSKRSNQQDLINAMGSMYCAVLFLGVFHSNGVQPTVAIERTVFYRERASRMYSAMPYAFGQVVVEQPYILTQSLLYTVIVFFMIGFEWTAAKVFWYMFFTYWTLSYYTYYGMMTVGLTPNQSIAAIVAAAFYSIWNIFSGFLIPRTRMPMWCKWYYWACPVAWTLYGLISSQYGDDNNLLDTNETVAEFVKSYFGYRHDYLGVVAAVVILFANSIN</sequence>
<comment type="caution">
    <text evidence="12">The sequence shown here is derived from an EMBL/GenBank/DDBJ whole genome shotgun (WGS) entry which is preliminary data.</text>
</comment>
<evidence type="ECO:0000256" key="1">
    <source>
        <dbReference type="ARBA" id="ARBA00004141"/>
    </source>
</evidence>
<dbReference type="PANTHER" id="PTHR48040:SF35">
    <property type="entry name" value="ABC TRANSPORTER G FAMILY MEMBER 39-LIKE"/>
    <property type="match status" value="1"/>
</dbReference>
<dbReference type="InterPro" id="IPR034003">
    <property type="entry name" value="ABCG_PDR_2"/>
</dbReference>
<dbReference type="InterPro" id="IPR003593">
    <property type="entry name" value="AAA+_ATPase"/>
</dbReference>
<dbReference type="Pfam" id="PF19055">
    <property type="entry name" value="ABC2_membrane_7"/>
    <property type="match status" value="1"/>
</dbReference>
<dbReference type="SMART" id="SM00382">
    <property type="entry name" value="AAA"/>
    <property type="match status" value="2"/>
</dbReference>
<proteinExistence type="inferred from homology"/>
<feature type="transmembrane region" description="Helical" evidence="10">
    <location>
        <begin position="1331"/>
        <end position="1350"/>
    </location>
</feature>
<comment type="subcellular location">
    <subcellularLocation>
        <location evidence="1">Membrane</location>
        <topology evidence="1">Multi-pass membrane protein</topology>
    </subcellularLocation>
</comment>
<dbReference type="InterPro" id="IPR013581">
    <property type="entry name" value="PDR_assoc"/>
</dbReference>
<accession>A0AAV7HIU1</accession>
<dbReference type="FunFam" id="3.40.50.300:FF:000059">
    <property type="entry name" value="ABC transporter G family member 40"/>
    <property type="match status" value="1"/>
</dbReference>
<dbReference type="CDD" id="cd03232">
    <property type="entry name" value="ABCG_PDR_domain2"/>
    <property type="match status" value="1"/>
</dbReference>
<feature type="domain" description="ABC transporter" evidence="11">
    <location>
        <begin position="776"/>
        <end position="1025"/>
    </location>
</feature>
<feature type="transmembrane region" description="Helical" evidence="10">
    <location>
        <begin position="1118"/>
        <end position="1136"/>
    </location>
</feature>